<proteinExistence type="predicted"/>
<gene>
    <name evidence="1" type="ORF">CUJ84_pRLN3000309</name>
</gene>
<dbReference type="Proteomes" id="UP000238523">
    <property type="component" value="Plasmid pRLN3"/>
</dbReference>
<sequence length="55" mass="6032">MYPIELGHSKRFANRGVPQLARGQQGRAILQRIQELSKPFGTEVTIDNGVGVIAL</sequence>
<accession>A0A2K9ZGS1</accession>
<keyword evidence="1" id="KW-0614">Plasmid</keyword>
<evidence type="ECO:0000313" key="2">
    <source>
        <dbReference type="Proteomes" id="UP000238523"/>
    </source>
</evidence>
<reference evidence="1 2" key="1">
    <citation type="submission" date="2017-11" db="EMBL/GenBank/DDBJ databases">
        <title>Complete genome of Rhizobium leguminosarum Norway, an ineffective micro-symbiont.</title>
        <authorList>
            <person name="Hoffrichter A."/>
            <person name="Liang J."/>
            <person name="Brachmann A."/>
            <person name="Marin M."/>
        </authorList>
    </citation>
    <scope>NUCLEOTIDE SEQUENCE [LARGE SCALE GENOMIC DNA]</scope>
    <source>
        <strain evidence="1 2">Norway</strain>
        <plasmid evidence="2">Plasmid prln3</plasmid>
    </source>
</reference>
<name>A0A2K9ZGS1_RHILE</name>
<organism evidence="1 2">
    <name type="scientific">Rhizobium leguminosarum</name>
    <dbReference type="NCBI Taxonomy" id="384"/>
    <lineage>
        <taxon>Bacteria</taxon>
        <taxon>Pseudomonadati</taxon>
        <taxon>Pseudomonadota</taxon>
        <taxon>Alphaproteobacteria</taxon>
        <taxon>Hyphomicrobiales</taxon>
        <taxon>Rhizobiaceae</taxon>
        <taxon>Rhizobium/Agrobacterium group</taxon>
        <taxon>Rhizobium</taxon>
    </lineage>
</organism>
<geneLocation type="plasmid" evidence="2">
    <name>prln3</name>
</geneLocation>
<dbReference type="EMBL" id="CP025015">
    <property type="protein sequence ID" value="AUW47434.1"/>
    <property type="molecule type" value="Genomic_DNA"/>
</dbReference>
<protein>
    <submittedName>
        <fullName evidence="1">Uncharacterized protein</fullName>
    </submittedName>
</protein>
<dbReference type="AlphaFoldDB" id="A0A2K9ZGS1"/>
<evidence type="ECO:0000313" key="1">
    <source>
        <dbReference type="EMBL" id="AUW47434.1"/>
    </source>
</evidence>